<keyword evidence="9" id="KW-1133">Transmembrane helix</keyword>
<evidence type="ECO:0000256" key="7">
    <source>
        <dbReference type="ARBA" id="ARBA00022840"/>
    </source>
</evidence>
<keyword evidence="9" id="KW-0472">Membrane</keyword>
<dbReference type="InterPro" id="IPR004358">
    <property type="entry name" value="Sig_transdc_His_kin-like_C"/>
</dbReference>
<evidence type="ECO:0000256" key="5">
    <source>
        <dbReference type="ARBA" id="ARBA00022741"/>
    </source>
</evidence>
<dbReference type="STRING" id="159087.Daro_2490"/>
<dbReference type="InterPro" id="IPR005467">
    <property type="entry name" value="His_kinase_dom"/>
</dbReference>
<sequence>MTLLKRCALLFTIGLIGCLQCCAVFATDVVRIGTLAWQGSEEAEIHWSSMVRNLEERLGGKRIELRHFDLGAMAAALEEGELDFVVTNPGHYVSLEAQSGITRIATQVSDETSNPEHVVGSAVVVLDRRQDIQRLEDLRGKTLAAVSPDAFGGYQLIRAELRRLGLDPENGRVTPVFTDFPMTKVIDAVVDGKTDAGILRACLLEHMEQEGSVAAGRLRVLSPRPEIGNCAVTSQLYPGWAFAAASRTPPALSREVLLALLSLPPDTNQQWWSVPADYHPVHELLRELQTGPYAFLRETSLEAQLRRYWAWVLGLVLLMLAGAAYTLHVEHLVQRRTRELTQALDERHHLESRVQAGQQQMDHLSRLSILGELSGRLAHELNQPLAAIGNYARSLLRRQDSGTLSEAALRQAAEEIANESERAAGILGSIRSFARKRSRRQEICDIADLVHEAGSFIGGMLSKARPIELRHNLSLAERQVLVDPLQIQQVLLNLFKNAWDAQQSMDDEHPIEVSLEREDDRCAVEVRDHGPGLTPELQAHFLEAFFTTKPDGLGLGLPICKTIVEAHGGELIARNANPGLVFRFSLPLAHSTDTDTVNTP</sequence>
<dbReference type="PANTHER" id="PTHR43065">
    <property type="entry name" value="SENSOR HISTIDINE KINASE"/>
    <property type="match status" value="1"/>
</dbReference>
<keyword evidence="10" id="KW-0732">Signal</keyword>
<dbReference type="HOGENOM" id="CLU_011260_2_0_4"/>
<dbReference type="SUPFAM" id="SSF53850">
    <property type="entry name" value="Periplasmic binding protein-like II"/>
    <property type="match status" value="1"/>
</dbReference>
<feature type="signal peptide" evidence="10">
    <location>
        <begin position="1"/>
        <end position="26"/>
    </location>
</feature>
<dbReference type="PROSITE" id="PS51257">
    <property type="entry name" value="PROKAR_LIPOPROTEIN"/>
    <property type="match status" value="1"/>
</dbReference>
<dbReference type="PROSITE" id="PS50109">
    <property type="entry name" value="HIS_KIN"/>
    <property type="match status" value="1"/>
</dbReference>
<proteinExistence type="predicted"/>
<dbReference type="AlphaFoldDB" id="Q47D57"/>
<feature type="domain" description="Histidine kinase" evidence="11">
    <location>
        <begin position="376"/>
        <end position="590"/>
    </location>
</feature>
<evidence type="ECO:0000256" key="8">
    <source>
        <dbReference type="ARBA" id="ARBA00023012"/>
    </source>
</evidence>
<dbReference type="EMBL" id="CP000089">
    <property type="protein sequence ID" value="AAZ47224.1"/>
    <property type="molecule type" value="Genomic_DNA"/>
</dbReference>
<gene>
    <name evidence="12" type="ordered locus">Daro_2490</name>
</gene>
<dbReference type="SMART" id="SM00388">
    <property type="entry name" value="HisKA"/>
    <property type="match status" value="1"/>
</dbReference>
<keyword evidence="4" id="KW-0808">Transferase</keyword>
<dbReference type="Pfam" id="PF12974">
    <property type="entry name" value="Phosphonate-bd"/>
    <property type="match status" value="1"/>
</dbReference>
<dbReference type="SUPFAM" id="SSF47384">
    <property type="entry name" value="Homodimeric domain of signal transducing histidine kinase"/>
    <property type="match status" value="1"/>
</dbReference>
<evidence type="ECO:0000259" key="11">
    <source>
        <dbReference type="PROSITE" id="PS50109"/>
    </source>
</evidence>
<dbReference type="GO" id="GO:0000155">
    <property type="term" value="F:phosphorelay sensor kinase activity"/>
    <property type="evidence" value="ECO:0007669"/>
    <property type="project" value="InterPro"/>
</dbReference>
<keyword evidence="7 12" id="KW-0067">ATP-binding</keyword>
<dbReference type="GO" id="GO:0005524">
    <property type="term" value="F:ATP binding"/>
    <property type="evidence" value="ECO:0007669"/>
    <property type="project" value="UniProtKB-KW"/>
</dbReference>
<dbReference type="Pfam" id="PF00512">
    <property type="entry name" value="HisKA"/>
    <property type="match status" value="1"/>
</dbReference>
<dbReference type="eggNOG" id="COG4191">
    <property type="taxonomic scope" value="Bacteria"/>
</dbReference>
<keyword evidence="5" id="KW-0547">Nucleotide-binding</keyword>
<reference evidence="12" key="1">
    <citation type="submission" date="2005-08" db="EMBL/GenBank/DDBJ databases">
        <title>Complete sequence of Dechloromonas aromatica RCB.</title>
        <authorList>
            <person name="Salinero K.K."/>
            <person name="Copeland A."/>
            <person name="Lucas S."/>
            <person name="Lapidus A."/>
            <person name="Barry K."/>
            <person name="Detter J.C."/>
            <person name="Glavina T."/>
            <person name="Hammon N."/>
            <person name="Israni S."/>
            <person name="Pitluck S."/>
            <person name="Di Bartolo G."/>
            <person name="Trong S."/>
            <person name="Schmutz J."/>
            <person name="Larimer F."/>
            <person name="Land M."/>
            <person name="Ivanova N."/>
            <person name="Richardson P."/>
        </authorList>
    </citation>
    <scope>NUCLEOTIDE SEQUENCE</scope>
    <source>
        <strain evidence="12">RCB</strain>
    </source>
</reference>
<dbReference type="InterPro" id="IPR036097">
    <property type="entry name" value="HisK_dim/P_sf"/>
</dbReference>
<protein>
    <recommendedName>
        <fullName evidence="2">histidine kinase</fullName>
        <ecNumber evidence="2">2.7.13.3</ecNumber>
    </recommendedName>
</protein>
<comment type="catalytic activity">
    <reaction evidence="1">
        <text>ATP + protein L-histidine = ADP + protein N-phospho-L-histidine.</text>
        <dbReference type="EC" id="2.7.13.3"/>
    </reaction>
</comment>
<dbReference type="Gene3D" id="3.40.190.10">
    <property type="entry name" value="Periplasmic binding protein-like II"/>
    <property type="match status" value="2"/>
</dbReference>
<evidence type="ECO:0000256" key="3">
    <source>
        <dbReference type="ARBA" id="ARBA00022553"/>
    </source>
</evidence>
<evidence type="ECO:0000256" key="1">
    <source>
        <dbReference type="ARBA" id="ARBA00000085"/>
    </source>
</evidence>
<dbReference type="SUPFAM" id="SSF55874">
    <property type="entry name" value="ATPase domain of HSP90 chaperone/DNA topoisomerase II/histidine kinase"/>
    <property type="match status" value="1"/>
</dbReference>
<dbReference type="SMART" id="SM00387">
    <property type="entry name" value="HATPase_c"/>
    <property type="match status" value="1"/>
</dbReference>
<evidence type="ECO:0000313" key="12">
    <source>
        <dbReference type="EMBL" id="AAZ47224.1"/>
    </source>
</evidence>
<dbReference type="Gene3D" id="1.10.287.130">
    <property type="match status" value="1"/>
</dbReference>
<keyword evidence="9" id="KW-0812">Transmembrane</keyword>
<dbReference type="PANTHER" id="PTHR43065:SF46">
    <property type="entry name" value="C4-DICARBOXYLATE TRANSPORT SENSOR PROTEIN DCTB"/>
    <property type="match status" value="1"/>
</dbReference>
<feature type="chain" id="PRO_5004233425" description="histidine kinase" evidence="10">
    <location>
        <begin position="27"/>
        <end position="600"/>
    </location>
</feature>
<dbReference type="eggNOG" id="COG0715">
    <property type="taxonomic scope" value="Bacteria"/>
</dbReference>
<keyword evidence="6 12" id="KW-0418">Kinase</keyword>
<keyword evidence="3" id="KW-0597">Phosphoprotein</keyword>
<evidence type="ECO:0000256" key="2">
    <source>
        <dbReference type="ARBA" id="ARBA00012438"/>
    </source>
</evidence>
<dbReference type="KEGG" id="dar:Daro_2490"/>
<dbReference type="CDD" id="cd00082">
    <property type="entry name" value="HisKA"/>
    <property type="match status" value="1"/>
</dbReference>
<dbReference type="InterPro" id="IPR003661">
    <property type="entry name" value="HisK_dim/P_dom"/>
</dbReference>
<organism evidence="12">
    <name type="scientific">Dechloromonas aromatica (strain RCB)</name>
    <dbReference type="NCBI Taxonomy" id="159087"/>
    <lineage>
        <taxon>Bacteria</taxon>
        <taxon>Pseudomonadati</taxon>
        <taxon>Pseudomonadota</taxon>
        <taxon>Betaproteobacteria</taxon>
        <taxon>Rhodocyclales</taxon>
        <taxon>Azonexaceae</taxon>
        <taxon>Dechloromonas</taxon>
    </lineage>
</organism>
<dbReference type="Pfam" id="PF02518">
    <property type="entry name" value="HATPase_c"/>
    <property type="match status" value="1"/>
</dbReference>
<dbReference type="InterPro" id="IPR036890">
    <property type="entry name" value="HATPase_C_sf"/>
</dbReference>
<accession>Q47D57</accession>
<dbReference type="EC" id="2.7.13.3" evidence="2"/>
<evidence type="ECO:0000256" key="9">
    <source>
        <dbReference type="SAM" id="Phobius"/>
    </source>
</evidence>
<evidence type="ECO:0000256" key="10">
    <source>
        <dbReference type="SAM" id="SignalP"/>
    </source>
</evidence>
<dbReference type="Gene3D" id="3.30.565.10">
    <property type="entry name" value="Histidine kinase-like ATPase, C-terminal domain"/>
    <property type="match status" value="1"/>
</dbReference>
<name>Q47D57_DECAR</name>
<evidence type="ECO:0000256" key="4">
    <source>
        <dbReference type="ARBA" id="ARBA00022679"/>
    </source>
</evidence>
<feature type="transmembrane region" description="Helical" evidence="9">
    <location>
        <begin position="308"/>
        <end position="328"/>
    </location>
</feature>
<dbReference type="PRINTS" id="PR00344">
    <property type="entry name" value="BCTRLSENSOR"/>
</dbReference>
<dbReference type="OrthoDB" id="1931120at2"/>
<evidence type="ECO:0000256" key="6">
    <source>
        <dbReference type="ARBA" id="ARBA00022777"/>
    </source>
</evidence>
<keyword evidence="8" id="KW-0902">Two-component regulatory system</keyword>
<dbReference type="InterPro" id="IPR003594">
    <property type="entry name" value="HATPase_dom"/>
</dbReference>